<evidence type="ECO:0000259" key="3">
    <source>
        <dbReference type="SMART" id="SM00382"/>
    </source>
</evidence>
<dbReference type="InterPro" id="IPR003959">
    <property type="entry name" value="ATPase_AAA_core"/>
</dbReference>
<dbReference type="EMBL" id="JAODNV010000031">
    <property type="protein sequence ID" value="MCT8992222.1"/>
    <property type="molecule type" value="Genomic_DNA"/>
</dbReference>
<dbReference type="SUPFAM" id="SSF52540">
    <property type="entry name" value="P-loop containing nucleoside triphosphate hydrolases"/>
    <property type="match status" value="1"/>
</dbReference>
<feature type="domain" description="AAA+ ATPase" evidence="3">
    <location>
        <begin position="466"/>
        <end position="610"/>
    </location>
</feature>
<comment type="similarity">
    <text evidence="1">Belongs to the AAA ATPase family.</text>
</comment>
<evidence type="ECO:0000313" key="4">
    <source>
        <dbReference type="EMBL" id="MCT8992222.1"/>
    </source>
</evidence>
<dbReference type="GO" id="GO:0005524">
    <property type="term" value="F:ATP binding"/>
    <property type="evidence" value="ECO:0007669"/>
    <property type="project" value="UniProtKB-KW"/>
</dbReference>
<dbReference type="AlphaFoldDB" id="A0A9X2XCP7"/>
<dbReference type="InterPro" id="IPR003960">
    <property type="entry name" value="ATPase_AAA_CS"/>
</dbReference>
<sequence>MISAATIYARLARHFVARLAHDRALVAVERAIGLGVLERANQPNGASLFRLGSRIAGWTLARVKLLLRQAFGPLSLAEEQGNAQPDTGQSSLLGDVVPETPLEGIAEDWSEGDEFPEARRRRRRQPTIDRMAVLRLVRGKAMPPSAAEVATLLLLADAVARSGHDIADLLAILRRPKPIVAVTGTVPGFEAAFLELLRCGFVLPGSSSFISAYDLNAINEHRRSVIAARTVILFQGKESSSDAELVARKISLAVQNALPILAVADDAGRLPQSLVDTADINLVCSPITPELIRQLMQVMLGDRPARASGPTGERTSPAIADEAAFPAGYEASAHLDGCELLTITDLGLAIRPGMSPRRSLVLLRSLIDRARKAHDEQAATSAEDDDGDTWSGRRGRGGLGSSGSVLIEPEPVDGRNDGNGSSLLTSGKPALLVEKLAGYGAARDWALALKADLQLWREGRLDWSEMSTRLLLAGPPGTGKTTFARALANSLQLRLFATSVGTWLEPGYLGEVLRRMAAAFAEAEANAPCILFIDEIDGIGRRAHGGAGASRRHYDDYWVSLVNRALELLDGVSRSQGVIVVGATNNPDAIDPALLRSGRLETRIDIPLPDVDALVGILRHHLAGDLDAVVASAVTPAERATFHPPYPNDVTTTPDDAGRGSGPPSGPPSGTGNEVARPENVRPGRQRGWPGIGTLMRKLTLRGGTNAW</sequence>
<dbReference type="RefSeq" id="WP_261517172.1">
    <property type="nucleotide sequence ID" value="NZ_JAODNV010000031.1"/>
</dbReference>
<evidence type="ECO:0000256" key="2">
    <source>
        <dbReference type="SAM" id="MobiDB-lite"/>
    </source>
</evidence>
<dbReference type="Proteomes" id="UP001149009">
    <property type="component" value="Unassembled WGS sequence"/>
</dbReference>
<reference evidence="4" key="1">
    <citation type="submission" date="2022-08" db="EMBL/GenBank/DDBJ databases">
        <title>Chelativorans sichuanense sp. nov., a paraffin oil-degrading bacterium isolated from a mixture of oil-based drill cuttings and paddy soil.</title>
        <authorList>
            <person name="Yu J."/>
            <person name="Liu H."/>
            <person name="Chen Q."/>
        </authorList>
    </citation>
    <scope>NUCLEOTIDE SEQUENCE</scope>
    <source>
        <strain evidence="4">SCAU 2101</strain>
    </source>
</reference>
<dbReference type="PANTHER" id="PTHR23077">
    <property type="entry name" value="AAA-FAMILY ATPASE"/>
    <property type="match status" value="1"/>
</dbReference>
<dbReference type="CDD" id="cd19481">
    <property type="entry name" value="RecA-like_protease"/>
    <property type="match status" value="1"/>
</dbReference>
<proteinExistence type="inferred from homology"/>
<dbReference type="PANTHER" id="PTHR23077:SF117">
    <property type="entry name" value="AAA+ ATPASE DOMAIN-CONTAINING PROTEIN"/>
    <property type="match status" value="1"/>
</dbReference>
<feature type="region of interest" description="Disordered" evidence="2">
    <location>
        <begin position="640"/>
        <end position="692"/>
    </location>
</feature>
<comment type="caution">
    <text evidence="4">The sequence shown here is derived from an EMBL/GenBank/DDBJ whole genome shotgun (WGS) entry which is preliminary data.</text>
</comment>
<keyword evidence="5" id="KW-1185">Reference proteome</keyword>
<dbReference type="InterPro" id="IPR003593">
    <property type="entry name" value="AAA+_ATPase"/>
</dbReference>
<keyword evidence="1" id="KW-0547">Nucleotide-binding</keyword>
<protein>
    <submittedName>
        <fullName evidence="4">ATP-binding protein</fullName>
    </submittedName>
</protein>
<feature type="region of interest" description="Disordered" evidence="2">
    <location>
        <begin position="373"/>
        <end position="421"/>
    </location>
</feature>
<dbReference type="Pfam" id="PF00004">
    <property type="entry name" value="AAA"/>
    <property type="match status" value="1"/>
</dbReference>
<evidence type="ECO:0000313" key="5">
    <source>
        <dbReference type="Proteomes" id="UP001149009"/>
    </source>
</evidence>
<keyword evidence="1 4" id="KW-0067">ATP-binding</keyword>
<dbReference type="SMART" id="SM00382">
    <property type="entry name" value="AAA"/>
    <property type="match status" value="1"/>
</dbReference>
<name>A0A9X2XCP7_9HYPH</name>
<dbReference type="InterPro" id="IPR050168">
    <property type="entry name" value="AAA_ATPase_domain"/>
</dbReference>
<dbReference type="GO" id="GO:0016887">
    <property type="term" value="F:ATP hydrolysis activity"/>
    <property type="evidence" value="ECO:0007669"/>
    <property type="project" value="InterPro"/>
</dbReference>
<organism evidence="4 5">
    <name type="scientific">Chelativorans petroleitrophicus</name>
    <dbReference type="NCBI Taxonomy" id="2975484"/>
    <lineage>
        <taxon>Bacteria</taxon>
        <taxon>Pseudomonadati</taxon>
        <taxon>Pseudomonadota</taxon>
        <taxon>Alphaproteobacteria</taxon>
        <taxon>Hyphomicrobiales</taxon>
        <taxon>Phyllobacteriaceae</taxon>
        <taxon>Chelativorans</taxon>
    </lineage>
</organism>
<dbReference type="Gene3D" id="3.40.50.300">
    <property type="entry name" value="P-loop containing nucleotide triphosphate hydrolases"/>
    <property type="match status" value="1"/>
</dbReference>
<dbReference type="PROSITE" id="PS00674">
    <property type="entry name" value="AAA"/>
    <property type="match status" value="1"/>
</dbReference>
<accession>A0A9X2XCP7</accession>
<dbReference type="InterPro" id="IPR027417">
    <property type="entry name" value="P-loop_NTPase"/>
</dbReference>
<evidence type="ECO:0000256" key="1">
    <source>
        <dbReference type="RuleBase" id="RU003651"/>
    </source>
</evidence>
<gene>
    <name evidence="4" type="ORF">NYR54_18380</name>
</gene>